<dbReference type="Gene3D" id="3.20.110.10">
    <property type="entry name" value="Glycoside hydrolase 38, N terminal domain"/>
    <property type="match status" value="1"/>
</dbReference>
<dbReference type="EMBL" id="NCKV01027927">
    <property type="protein sequence ID" value="RWS19288.1"/>
    <property type="molecule type" value="Genomic_DNA"/>
</dbReference>
<dbReference type="PANTHER" id="PTHR11607">
    <property type="entry name" value="ALPHA-MANNOSIDASE"/>
    <property type="match status" value="1"/>
</dbReference>
<gene>
    <name evidence="3" type="ORF">B4U80_10842</name>
</gene>
<feature type="transmembrane region" description="Helical" evidence="1">
    <location>
        <begin position="12"/>
        <end position="31"/>
    </location>
</feature>
<dbReference type="GO" id="GO:0000139">
    <property type="term" value="C:Golgi membrane"/>
    <property type="evidence" value="ECO:0007669"/>
    <property type="project" value="TreeGrafter"/>
</dbReference>
<dbReference type="SUPFAM" id="SSF88713">
    <property type="entry name" value="Glycoside hydrolase/deacetylase"/>
    <property type="match status" value="1"/>
</dbReference>
<keyword evidence="4" id="KW-1185">Reference proteome</keyword>
<dbReference type="GO" id="GO:0004559">
    <property type="term" value="F:alpha-mannosidase activity"/>
    <property type="evidence" value="ECO:0007669"/>
    <property type="project" value="InterPro"/>
</dbReference>
<dbReference type="InterPro" id="IPR011330">
    <property type="entry name" value="Glyco_hydro/deAcase_b/a-brl"/>
</dbReference>
<reference evidence="3 4" key="1">
    <citation type="journal article" date="2018" name="Gigascience">
        <title>Genomes of trombidid mites reveal novel predicted allergens and laterally-transferred genes associated with secondary metabolism.</title>
        <authorList>
            <person name="Dong X."/>
            <person name="Chaisiri K."/>
            <person name="Xia D."/>
            <person name="Armstrong S.D."/>
            <person name="Fang Y."/>
            <person name="Donnelly M.J."/>
            <person name="Kadowaki T."/>
            <person name="McGarry J.W."/>
            <person name="Darby A.C."/>
            <person name="Makepeace B.L."/>
        </authorList>
    </citation>
    <scope>NUCLEOTIDE SEQUENCE [LARGE SCALE GENOMIC DNA]</scope>
    <source>
        <strain evidence="3">UoL-UT</strain>
    </source>
</reference>
<keyword evidence="1" id="KW-0472">Membrane</keyword>
<dbReference type="VEuPathDB" id="VectorBase:LDEU012752"/>
<dbReference type="STRING" id="299467.A0A443RVV5"/>
<feature type="non-terminal residue" evidence="3">
    <location>
        <position position="224"/>
    </location>
</feature>
<dbReference type="OrthoDB" id="10261055at2759"/>
<protein>
    <recommendedName>
        <fullName evidence="2">Glycoside hydrolase family 38 N-terminal domain-containing protein</fullName>
    </recommendedName>
</protein>
<dbReference type="Proteomes" id="UP000288716">
    <property type="component" value="Unassembled WGS sequence"/>
</dbReference>
<proteinExistence type="predicted"/>
<dbReference type="AlphaFoldDB" id="A0A443RVV5"/>
<evidence type="ECO:0000256" key="1">
    <source>
        <dbReference type="SAM" id="Phobius"/>
    </source>
</evidence>
<evidence type="ECO:0000313" key="4">
    <source>
        <dbReference type="Proteomes" id="UP000288716"/>
    </source>
</evidence>
<comment type="caution">
    <text evidence="3">The sequence shown here is derived from an EMBL/GenBank/DDBJ whole genome shotgun (WGS) entry which is preliminary data.</text>
</comment>
<organism evidence="3 4">
    <name type="scientific">Leptotrombidium deliense</name>
    <dbReference type="NCBI Taxonomy" id="299467"/>
    <lineage>
        <taxon>Eukaryota</taxon>
        <taxon>Metazoa</taxon>
        <taxon>Ecdysozoa</taxon>
        <taxon>Arthropoda</taxon>
        <taxon>Chelicerata</taxon>
        <taxon>Arachnida</taxon>
        <taxon>Acari</taxon>
        <taxon>Acariformes</taxon>
        <taxon>Trombidiformes</taxon>
        <taxon>Prostigmata</taxon>
        <taxon>Anystina</taxon>
        <taxon>Parasitengona</taxon>
        <taxon>Trombiculoidea</taxon>
        <taxon>Trombiculidae</taxon>
        <taxon>Leptotrombidium</taxon>
    </lineage>
</organism>
<name>A0A443RVV5_9ACAR</name>
<keyword evidence="1" id="KW-1133">Transmembrane helix</keyword>
<keyword evidence="1" id="KW-0812">Transmembrane</keyword>
<feature type="domain" description="Glycoside hydrolase family 38 N-terminal" evidence="2">
    <location>
        <begin position="121"/>
        <end position="224"/>
    </location>
</feature>
<evidence type="ECO:0000313" key="3">
    <source>
        <dbReference type="EMBL" id="RWS19288.1"/>
    </source>
</evidence>
<dbReference type="InterPro" id="IPR027291">
    <property type="entry name" value="Glyco_hydro_38_N_sf"/>
</dbReference>
<dbReference type="Pfam" id="PF01074">
    <property type="entry name" value="Glyco_hydro_38N"/>
    <property type="match status" value="1"/>
</dbReference>
<dbReference type="InterPro" id="IPR000602">
    <property type="entry name" value="Glyco_hydro_38_N"/>
</dbReference>
<dbReference type="PANTHER" id="PTHR11607:SF3">
    <property type="entry name" value="LYSOSOMAL ALPHA-MANNOSIDASE"/>
    <property type="match status" value="1"/>
</dbReference>
<sequence>MKIKLNRKRLPVFSLLFVSLVVINILVLRLICYHSNSANDKNHKKPNSETEGFLDGKHSENITRINYNSCKNTTSTLNNHSIINTENIYKDLNFDNPKSEEWEQGWKIKVNESRFVHEKLKVFVVPHSHNDPGWGKTFDEYLADQTRYILNNMLKHMMQNPNMTFIWAETSYFAAWWETLNNTNDKEHVIKLLNNGQLEIVNGGWVMNDEANTHYSAIITQMLE</sequence>
<dbReference type="InterPro" id="IPR050843">
    <property type="entry name" value="Glycosyl_Hydrlase_38"/>
</dbReference>
<evidence type="ECO:0000259" key="2">
    <source>
        <dbReference type="Pfam" id="PF01074"/>
    </source>
</evidence>
<accession>A0A443RVV5</accession>
<dbReference type="GO" id="GO:0006013">
    <property type="term" value="P:mannose metabolic process"/>
    <property type="evidence" value="ECO:0007669"/>
    <property type="project" value="InterPro"/>
</dbReference>
<dbReference type="GO" id="GO:0006491">
    <property type="term" value="P:N-glycan processing"/>
    <property type="evidence" value="ECO:0007669"/>
    <property type="project" value="TreeGrafter"/>
</dbReference>